<gene>
    <name evidence="2" type="ORF">SAPIS_v1c06450</name>
</gene>
<feature type="transmembrane region" description="Helical" evidence="1">
    <location>
        <begin position="50"/>
        <end position="74"/>
    </location>
</feature>
<evidence type="ECO:0000256" key="1">
    <source>
        <dbReference type="SAM" id="Phobius"/>
    </source>
</evidence>
<dbReference type="STRING" id="1276258.SAPIS_v1c06450"/>
<feature type="transmembrane region" description="Helical" evidence="1">
    <location>
        <begin position="141"/>
        <end position="159"/>
    </location>
</feature>
<dbReference type="OrthoDB" id="389082at2"/>
<keyword evidence="1" id="KW-1133">Transmembrane helix</keyword>
<feature type="transmembrane region" description="Helical" evidence="1">
    <location>
        <begin position="110"/>
        <end position="129"/>
    </location>
</feature>
<dbReference type="PATRIC" id="fig|1276258.3.peg.658"/>
<protein>
    <submittedName>
        <fullName evidence="2">Uncharacterized protein</fullName>
    </submittedName>
</protein>
<dbReference type="HOGENOM" id="CLU_949658_0_0_14"/>
<keyword evidence="1" id="KW-0812">Transmembrane</keyword>
<dbReference type="KEGG" id="sapi:SAPIS_v1c06450"/>
<evidence type="ECO:0000313" key="2">
    <source>
        <dbReference type="EMBL" id="AHB36490.1"/>
    </source>
</evidence>
<evidence type="ECO:0000313" key="3">
    <source>
        <dbReference type="Proteomes" id="UP000018550"/>
    </source>
</evidence>
<proteinExistence type="predicted"/>
<organism evidence="2 3">
    <name type="scientific">Spiroplasma apis B31</name>
    <dbReference type="NCBI Taxonomy" id="1276258"/>
    <lineage>
        <taxon>Bacteria</taxon>
        <taxon>Bacillati</taxon>
        <taxon>Mycoplasmatota</taxon>
        <taxon>Mollicutes</taxon>
        <taxon>Entomoplasmatales</taxon>
        <taxon>Spiroplasmataceae</taxon>
        <taxon>Spiroplasma</taxon>
    </lineage>
</organism>
<reference evidence="2 3" key="1">
    <citation type="journal article" date="2014" name="Genome Announc.">
        <title>Complete Genome Sequence of Spiroplasma apis B31T (ATCC 33834), a Bacterium Associated with May Disease of Honeybees (Apis mellifera).</title>
        <authorList>
            <person name="Ku C."/>
            <person name="Lo W.S."/>
            <person name="Chen L.L."/>
            <person name="Kuo C.H."/>
        </authorList>
    </citation>
    <scope>NUCLEOTIDE SEQUENCE [LARGE SCALE GENOMIC DNA]</scope>
    <source>
        <strain evidence="2">B31</strain>
    </source>
</reference>
<sequence length="288" mass="34009">MEKPNLVKDQMKFINGLMRLKKGAFSYFILDQTILLSVLIVFIYNFFYNISYLSILIFIGAGYLLFKFVLINWFKINTYYKSISVFKIQLHVDRTKVYVQRNIDFSPLTFLFWTVASNFFTAVLVKYEILTFLETSPKLTVVKAFTMVSMDMLLVPTFINSFNTMAAGNQSVTSNYIKLIKDQYYSNESLFDDVEFESNYLNLTCVKPNLKSKNGIFVLLSQDDLNNREAKDIKEINNEILKTYSKIWTSYYDLLQSRLKSKFSKSASHKLYWMERIYDHIFLDFFEI</sequence>
<dbReference type="EMBL" id="CP006682">
    <property type="protein sequence ID" value="AHB36490.1"/>
    <property type="molecule type" value="Genomic_DNA"/>
</dbReference>
<accession>V5RL22</accession>
<keyword evidence="3" id="KW-1185">Reference proteome</keyword>
<dbReference type="RefSeq" id="WP_023789627.1">
    <property type="nucleotide sequence ID" value="NC_022998.1"/>
</dbReference>
<name>V5RL22_SPIAP</name>
<dbReference type="Proteomes" id="UP000018550">
    <property type="component" value="Chromosome"/>
</dbReference>
<keyword evidence="1" id="KW-0472">Membrane</keyword>
<feature type="transmembrane region" description="Helical" evidence="1">
    <location>
        <begin position="24"/>
        <end position="44"/>
    </location>
</feature>
<dbReference type="AlphaFoldDB" id="V5RL22"/>